<gene>
    <name evidence="1" type="primary">atg15</name>
    <name evidence="1" type="ORF">CM83_5400</name>
</gene>
<name>A0A0A9VWK2_LYGHE</name>
<sequence length="118" mass="13565">MEMQGIPTTPPDQRTSHYLFQTAFTSKYTYHPGRRDECVGKSKSQASSKKVVLGFESETHFPYFWYALPSKRFTTVHLIRKKGTKSDHLTKLKIEGHRGITTSVHSPADFDKNQIQSF</sequence>
<reference evidence="1" key="1">
    <citation type="journal article" date="2014" name="PLoS ONE">
        <title>Transcriptome-Based Identification of ABC Transporters in the Western Tarnished Plant Bug Lygus hesperus.</title>
        <authorList>
            <person name="Hull J.J."/>
            <person name="Chaney K."/>
            <person name="Geib S.M."/>
            <person name="Fabrick J.A."/>
            <person name="Brent C.S."/>
            <person name="Walsh D."/>
            <person name="Lavine L.C."/>
        </authorList>
    </citation>
    <scope>NUCLEOTIDE SEQUENCE</scope>
</reference>
<dbReference type="EMBL" id="GBHO01044043">
    <property type="protein sequence ID" value="JAF99560.1"/>
    <property type="molecule type" value="Transcribed_RNA"/>
</dbReference>
<reference evidence="1" key="2">
    <citation type="submission" date="2014-07" db="EMBL/GenBank/DDBJ databases">
        <authorList>
            <person name="Hull J."/>
        </authorList>
    </citation>
    <scope>NUCLEOTIDE SEQUENCE</scope>
</reference>
<proteinExistence type="predicted"/>
<organism evidence="1">
    <name type="scientific">Lygus hesperus</name>
    <name type="common">Western plant bug</name>
    <dbReference type="NCBI Taxonomy" id="30085"/>
    <lineage>
        <taxon>Eukaryota</taxon>
        <taxon>Metazoa</taxon>
        <taxon>Ecdysozoa</taxon>
        <taxon>Arthropoda</taxon>
        <taxon>Hexapoda</taxon>
        <taxon>Insecta</taxon>
        <taxon>Pterygota</taxon>
        <taxon>Neoptera</taxon>
        <taxon>Paraneoptera</taxon>
        <taxon>Hemiptera</taxon>
        <taxon>Heteroptera</taxon>
        <taxon>Panheteroptera</taxon>
        <taxon>Cimicomorpha</taxon>
        <taxon>Miridae</taxon>
        <taxon>Mirini</taxon>
        <taxon>Lygus</taxon>
    </lineage>
</organism>
<protein>
    <submittedName>
        <fullName evidence="1">Putative lipase atg15</fullName>
    </submittedName>
</protein>
<feature type="non-terminal residue" evidence="1">
    <location>
        <position position="118"/>
    </location>
</feature>
<dbReference type="AlphaFoldDB" id="A0A0A9VWK2"/>
<accession>A0A0A9VWK2</accession>
<evidence type="ECO:0000313" key="1">
    <source>
        <dbReference type="EMBL" id="JAF99560.1"/>
    </source>
</evidence>